<dbReference type="KEGG" id="gms:SOIL9_43930"/>
<reference evidence="1 2" key="1">
    <citation type="submission" date="2019-05" db="EMBL/GenBank/DDBJ databases">
        <authorList>
            <consortium name="Science for Life Laboratories"/>
        </authorList>
    </citation>
    <scope>NUCLEOTIDE SEQUENCE [LARGE SCALE GENOMIC DNA]</scope>
    <source>
        <strain evidence="1">Soil9</strain>
    </source>
</reference>
<gene>
    <name evidence="1" type="ORF">SOIL9_43930</name>
</gene>
<evidence type="ECO:0000313" key="2">
    <source>
        <dbReference type="Proteomes" id="UP000464178"/>
    </source>
</evidence>
<dbReference type="EMBL" id="LR593886">
    <property type="protein sequence ID" value="VTR93321.1"/>
    <property type="molecule type" value="Genomic_DNA"/>
</dbReference>
<proteinExistence type="predicted"/>
<organism evidence="1 2">
    <name type="scientific">Gemmata massiliana</name>
    <dbReference type="NCBI Taxonomy" id="1210884"/>
    <lineage>
        <taxon>Bacteria</taxon>
        <taxon>Pseudomonadati</taxon>
        <taxon>Planctomycetota</taxon>
        <taxon>Planctomycetia</taxon>
        <taxon>Gemmatales</taxon>
        <taxon>Gemmataceae</taxon>
        <taxon>Gemmata</taxon>
    </lineage>
</organism>
<sequence length="175" mass="19565">MRMPVLLALGTVPVLVAMCLGCSSPDRSRPRFDYALDIGDGWTAHVWSSQTEDARSVPEHDPDAPMVYCSLEHHGLKVVPIQWIDHDSGGAYQFEALRADNGRLVCVYEVNRYADYCSLAVLYDADSGECWRGAAANWRTDPAVAAKWRERFARVAREHPHFRVPTALLPDAPAR</sequence>
<dbReference type="RefSeq" id="WP_162668067.1">
    <property type="nucleotide sequence ID" value="NZ_LR593886.1"/>
</dbReference>
<evidence type="ECO:0000313" key="1">
    <source>
        <dbReference type="EMBL" id="VTR93321.1"/>
    </source>
</evidence>
<dbReference type="Proteomes" id="UP000464178">
    <property type="component" value="Chromosome"/>
</dbReference>
<dbReference type="AlphaFoldDB" id="A0A6P2CWG2"/>
<accession>A0A6P2CWG2</accession>
<keyword evidence="2" id="KW-1185">Reference proteome</keyword>
<name>A0A6P2CWG2_9BACT</name>
<protein>
    <submittedName>
        <fullName evidence="1">Uncharacterized protein</fullName>
    </submittedName>
</protein>